<sequence>MRRILITEHIRTRADFFNALGRTRGCEDCGPRNLDDLADFLREQRTSVIVASHMDMDGEGLDAIATVLEDQGVKLVR</sequence>
<comment type="caution">
    <text evidence="1">The sequence shown here is derived from an EMBL/GenBank/DDBJ whole genome shotgun (WGS) entry which is preliminary data.</text>
</comment>
<dbReference type="AlphaFoldDB" id="A0A9X3M0I9"/>
<dbReference type="EMBL" id="JAKMUZ010000009">
    <property type="protein sequence ID" value="MCZ9296113.1"/>
    <property type="molecule type" value="Genomic_DNA"/>
</dbReference>
<keyword evidence="4" id="KW-1185">Reference proteome</keyword>
<organism evidence="1 3">
    <name type="scientific">Corynebacterium yonathiae</name>
    <dbReference type="NCBI Taxonomy" id="2913504"/>
    <lineage>
        <taxon>Bacteria</taxon>
        <taxon>Bacillati</taxon>
        <taxon>Actinomycetota</taxon>
        <taxon>Actinomycetes</taxon>
        <taxon>Mycobacteriales</taxon>
        <taxon>Corynebacteriaceae</taxon>
        <taxon>Corynebacterium</taxon>
    </lineage>
</organism>
<accession>A0A9X3M0I9</accession>
<gene>
    <name evidence="1" type="ORF">L8V22_05985</name>
    <name evidence="2" type="ORF">WMQ01_05005</name>
</gene>
<dbReference type="EMBL" id="JBBMGJ010000007">
    <property type="protein sequence ID" value="MEK0145433.1"/>
    <property type="molecule type" value="Genomic_DNA"/>
</dbReference>
<dbReference type="Proteomes" id="UP001371299">
    <property type="component" value="Unassembled WGS sequence"/>
</dbReference>
<dbReference type="InterPro" id="IPR035905">
    <property type="entry name" value="Barstar-like_sf"/>
</dbReference>
<evidence type="ECO:0000313" key="1">
    <source>
        <dbReference type="EMBL" id="MCZ9296113.1"/>
    </source>
</evidence>
<evidence type="ECO:0000313" key="2">
    <source>
        <dbReference type="EMBL" id="MEK0145433.1"/>
    </source>
</evidence>
<dbReference type="Gene3D" id="3.30.370.10">
    <property type="entry name" value="Barstar-like"/>
    <property type="match status" value="1"/>
</dbReference>
<dbReference type="Proteomes" id="UP001146439">
    <property type="component" value="Unassembled WGS sequence"/>
</dbReference>
<reference evidence="2 4" key="2">
    <citation type="submission" date="2024-01" db="EMBL/GenBank/DDBJ databases">
        <title>Description of two novel Corynebacterium species isolated from human nasal passages and skin.</title>
        <authorList>
            <person name="Popowitch E."/>
            <person name="Tran T.H."/>
            <person name="Escapa I.F."/>
            <person name="Bhatt E."/>
            <person name="Sozat A.K."/>
            <person name="Roberts A.Q."/>
            <person name="Segre J.A."/>
            <person name="Kong H."/>
            <person name="Conlan S."/>
            <person name="Lemon K.P."/>
            <person name="Kelly M.S."/>
        </authorList>
    </citation>
    <scope>NUCLEOTIDE SEQUENCE [LARGE SCALE GENOMIC DNA]</scope>
    <source>
        <strain evidence="2 4">KPL2619</strain>
    </source>
</reference>
<proteinExistence type="predicted"/>
<reference evidence="1" key="1">
    <citation type="submission" date="2022-02" db="EMBL/GenBank/DDBJ databases">
        <title>Corynebacterium sp. from urogenital microbiome.</title>
        <authorList>
            <person name="Cappelli E.A."/>
            <person name="Ribeiro T.G."/>
            <person name="Peixe L."/>
        </authorList>
    </citation>
    <scope>NUCLEOTIDE SEQUENCE</scope>
    <source>
        <strain evidence="1">C21Ua_68</strain>
    </source>
</reference>
<dbReference type="RefSeq" id="WP_238801484.1">
    <property type="nucleotide sequence ID" value="NZ_JAKMUZ010000009.1"/>
</dbReference>
<name>A0A9X3M0I9_9CORY</name>
<protein>
    <submittedName>
        <fullName evidence="1">Barstar family protein</fullName>
    </submittedName>
</protein>
<evidence type="ECO:0000313" key="4">
    <source>
        <dbReference type="Proteomes" id="UP001371299"/>
    </source>
</evidence>
<evidence type="ECO:0000313" key="3">
    <source>
        <dbReference type="Proteomes" id="UP001146439"/>
    </source>
</evidence>